<dbReference type="PANTHER" id="PTHR13715:SF99">
    <property type="entry name" value="INOSITOL 1,4,5-TRISPHOSPHATE RECEPTOR-LIKE PROTEIN A"/>
    <property type="match status" value="1"/>
</dbReference>
<accession>A0A0N1PDU9</accession>
<feature type="region of interest" description="Disordered" evidence="6">
    <location>
        <begin position="587"/>
        <end position="638"/>
    </location>
</feature>
<dbReference type="GO" id="GO:0016020">
    <property type="term" value="C:membrane"/>
    <property type="evidence" value="ECO:0007669"/>
    <property type="project" value="UniProtKB-SubCell"/>
</dbReference>
<feature type="domain" description="Ion transport" evidence="8">
    <location>
        <begin position="3370"/>
        <end position="3533"/>
    </location>
</feature>
<dbReference type="InterPro" id="IPR035910">
    <property type="entry name" value="RyR/IP3R_RIH_dom_sf"/>
</dbReference>
<feature type="region of interest" description="Disordered" evidence="6">
    <location>
        <begin position="1455"/>
        <end position="1475"/>
    </location>
</feature>
<feature type="compositionally biased region" description="Low complexity" evidence="6">
    <location>
        <begin position="610"/>
        <end position="622"/>
    </location>
</feature>
<dbReference type="InterPro" id="IPR014821">
    <property type="entry name" value="Ins145_P3_rcpt"/>
</dbReference>
<organism evidence="11 12">
    <name type="scientific">Leptomonas seymouri</name>
    <dbReference type="NCBI Taxonomy" id="5684"/>
    <lineage>
        <taxon>Eukaryota</taxon>
        <taxon>Discoba</taxon>
        <taxon>Euglenozoa</taxon>
        <taxon>Kinetoplastea</taxon>
        <taxon>Metakinetoplastina</taxon>
        <taxon>Trypanosomatida</taxon>
        <taxon>Trypanosomatidae</taxon>
        <taxon>Leishmaniinae</taxon>
        <taxon>Leptomonas</taxon>
    </lineage>
</organism>
<dbReference type="Pfam" id="PF08709">
    <property type="entry name" value="Ins145_P3_rec"/>
    <property type="match status" value="1"/>
</dbReference>
<gene>
    <name evidence="11" type="ORF">ABL78_3014</name>
</gene>
<dbReference type="GO" id="GO:0005216">
    <property type="term" value="F:monoatomic ion channel activity"/>
    <property type="evidence" value="ECO:0007669"/>
    <property type="project" value="InterPro"/>
</dbReference>
<evidence type="ECO:0000256" key="4">
    <source>
        <dbReference type="ARBA" id="ARBA00023136"/>
    </source>
</evidence>
<keyword evidence="5" id="KW-0175">Coiled coil</keyword>
<dbReference type="EMBL" id="LJSK01000070">
    <property type="protein sequence ID" value="KPI87904.1"/>
    <property type="molecule type" value="Genomic_DNA"/>
</dbReference>
<keyword evidence="2 7" id="KW-0812">Transmembrane</keyword>
<keyword evidence="12" id="KW-1185">Reference proteome</keyword>
<dbReference type="Pfam" id="PF00520">
    <property type="entry name" value="Ion_trans"/>
    <property type="match status" value="1"/>
</dbReference>
<protein>
    <submittedName>
        <fullName evidence="11">Uncharacterized protein</fullName>
    </submittedName>
</protein>
<evidence type="ECO:0000313" key="12">
    <source>
        <dbReference type="Proteomes" id="UP000038009"/>
    </source>
</evidence>
<feature type="transmembrane region" description="Helical" evidence="7">
    <location>
        <begin position="3417"/>
        <end position="3439"/>
    </location>
</feature>
<dbReference type="Pfam" id="PF08454">
    <property type="entry name" value="RIH_assoc"/>
    <property type="match status" value="1"/>
</dbReference>
<evidence type="ECO:0000259" key="8">
    <source>
        <dbReference type="Pfam" id="PF00520"/>
    </source>
</evidence>
<evidence type="ECO:0000256" key="1">
    <source>
        <dbReference type="ARBA" id="ARBA00004141"/>
    </source>
</evidence>
<evidence type="ECO:0000313" key="11">
    <source>
        <dbReference type="EMBL" id="KPI87904.1"/>
    </source>
</evidence>
<dbReference type="Proteomes" id="UP000038009">
    <property type="component" value="Unassembled WGS sequence"/>
</dbReference>
<feature type="transmembrane region" description="Helical" evidence="7">
    <location>
        <begin position="3300"/>
        <end position="3321"/>
    </location>
</feature>
<feature type="coiled-coil region" evidence="5">
    <location>
        <begin position="3773"/>
        <end position="3814"/>
    </location>
</feature>
<evidence type="ECO:0000256" key="5">
    <source>
        <dbReference type="SAM" id="Coils"/>
    </source>
</evidence>
<feature type="region of interest" description="Disordered" evidence="6">
    <location>
        <begin position="1678"/>
        <end position="1703"/>
    </location>
</feature>
<keyword evidence="4 7" id="KW-0472">Membrane</keyword>
<sequence length="3823" mass="420886">MDRGRQTVKFYGLIYFQCKDGYLAASGLDGERLYLRTPPVVGDTADESLPFFGFADACLFRVVPTLSSLAATSSVKGASGAVSSRNLRGGVAAEENAEGTTASALSGLNDFHFDPRKTADIIDVEEITYGKSFSLVHEASGLFVGVANALPSENDPDCLSVVLVKPSAAMTPSCELSLVSRYKIHTEGDKLCRADSILIRLAASPMFLHVSSSPIMEPRGDNGGDIELLHRTFRFGSSLAYTERRHLGPGSVGVAATAAAMAAQGCNLNLQASFVIPTEHTVTALERCSTDIAAEALTREYLDEVNACEEGGVSFTIHRYDMGTDRANRQRTQLRIARPYVACGVPVALYHRERESFLMSSAAQLSGPTEVEEERDRECSNSPSPVTEDLNATSGSTVPPSKLCRVTIENAGEIDAEDGLPMPVLKSRQNKSTLNGVSAIGGAEAAIRRTTTAAAAATSHWRRRSVLSNTTSEGTFAYSLNATLQFQEQQHRARVLRTEGLIDTGRGRFFPFPVFTATKPEHTTASEDLSLLDTNHNCTTLWCFEHEEPMLGGPLRYGSSWRYRIRHVVSGMYLAVCGSAVDAMLEEDEEDNESAKQATMRNSVRTMSPASTASSTSTTAGADEMADGANGPGTSCSTSLSGRIRATAFASALATPRPAPTRETSLCLIPQPRTRKELQSTVFFIEPMYATDSAYLIEQTCLSIKNALTEMYVVTDSNVDGSNISLSLDWQPSPADPIIVSYVPHRLQLDTRFVASQCIWLARYRAEMQALVLEHQKRRSATVAAAMAGDEEAEKTLAAEEAYRSALPEMTRPYFNTADLDMELLKIHKSFVPRSSTSREWVENFSATYSSAALANNWNITGSRGGIVGFDKGAFAMEEPIMGQKKMPYASMNNTIRLCQRALIALLEFCTESDETNVLRREGLPIKSRQSLFYEMRFHRLLFDVIVAPFQLLHSTNAEVYGTYSSVVNSIAALMKSDHGSFDQIYETLRMAQHQQADLSCIWSGVWFSSAAASAMPQTNFKDSGEGLLDVRELMLPMHRELHLLTRLAVRLLRQSIRDNAATFTAGWSVHIPRLLQLDGLRLHVVDAMRELFTDNPYIPLRAVHQVLDHFISVSKHVRRGTYMDFLGAACTIKYKGVPERQAFVCQRLLVENPQSLCRFVIVVPPGKAESEGRVYILPNLDPDATTDSDREDPRKNNEFFAASHRRVSGMGQGAFASAVPFPSHHPHPHTGDTEADGDDGICAAPPPGYLPFTEFFSSKTDKKKVTFVSNQIALFARLCYDGCPKMCRDVVGRLFPPAAMKSLLRNFVWTGKQVVGNRCAHDALRNFLIRLAMQCFVLPRMSAPAVQLRVNTVLFGSSQLRQSTCPTYSGLPDDEMTLILKSVVVELLRANPFFVQDDTDRSLLMRGAVSVWLKLTRYQQYTHEEVLTVLPMLLQLLDGTRDVLGTPTLLHTNLPPTGAGVRSRRPTGPRAGSRNSFVLPSPLAAMASASVFSSRSTSRLARNVESVHLMRIREMICQALFLALQHEVFHAADNIIVNLYKAYTQPDTNRHDTVQSSSAAARVWGAVQQKVGDLTASRDGSNSGSSNEQSPLLGLYGSGSVTMSSGDAAMHEEEARKTSLAAQRQADGYHEIADSSQSSILVSGGAPVNAVLQGSEMFSASWTSQLIRTEASSAYAELSSSDDDENTLPAANGVSGGGDGKPGSGISAAGVQAILDYHTHRITEYFQPPRLVPYLFDIARYGCGPLTAQAMALLVQLCVVKRSIAQLVLKVNTLPSSEVLRSFDCMYRVAVQLKEVYENVAPGTPRATQWEPAIQFALDALNGQHPPPPLDIDADAGGATQKLLQRESGGGGEGGVSQRASLPSKSRHDSSAASRLKVSFRRMYRSFHEGIAEDVLPSDSDEESEGHEEVGLAEEGGAAAEEKDSGGTPDSEEASPSEPAGLNRQQDRRTALWSKTAGAVRMLAYNTAIRNRRRALGLSETSTIPVNVIVRAEMMAHWKIHESLLQMLSQLTLADPIFKSVLQFFYFFSFSESNSLLLQPYVKLFVDKLDPAGASDTVCLQIIVRILRSKPHVEDYLTPELLAAVAKHIHDELHTKLPDPELVEMLSEYIFSKSSLSPVVRRRMMILFREHGTLMTLARFRLNPTPAEVVFTSALVNLVCSICGSYTSVLTLARSMLPAENICNVILQNRIVESLPVAIVDWSRSSQAASSSFDSSTTLGSVAALKLLNPYVRILVALYFIPKNDTQDDNRCRCLLWMGNAKLWGIVKLFTNTMEAVSNAIEQDGNTQVVNRGLNGVKAYRTLLCSTIPVAMAGFFMNCFSNEGFIRFQSEVIEKKFYELVAAAERFGSLLVQHVATINLTVEEVVNYRRFLGVLCKRLVELNDPSAVDKQKLAERCVTTKRRMRAWLSEQQRVLESALVEMEDVRAGAMGSAAAAPGPRVENSKVAQDNSAASFSISSSVDSFMGLRKPIASTSATAAAYVNNVLRRKARTDDDISAFRLLFAEEAVSQAQLHSQEVLEAAGLGGLGARILDSPCPNREPEGADTSGFNNIGLLLPGVLASSRGVSAVRASLRATLHGDSIIPSVRRCPSEVSTIAVQRLLHSAHDECMRGSIVCILEAMRNHLFRPRTFVGVLNLFSNALDTALHYPDLVKALCGSGLTVWSDSAVSTPQTASPSLRVPAAVATKGFDGEGGAGVWNPDSTVAPESLGYALQSTFNDAGMLNVVISLCGLEEDVISLNAIRLGVLILEGGNRHAQSRLLAYFLTREEGFFHNVRDILRKNLSWVEHINAEHQYYLMKRGMHGEESKGTTAAANIQIINALTPKQNGGGTSAVDTNLEVFTASKSYVSSLHGEQRKWLATLRSATQVSGWARVRGSRRLKLITFLFRFLQLFCEGHFAGLQNYVRSQHDNLHSANVIIETMAFMEEMSTFVTPSNHRVLSQGFELLTEVCQGPCRLNQEALIDYGVCRVIRHLVDYLQTQSGGDSRELAALLKTISESSSLQQHPPHCKQFTRSQDDKMEAVERDVMNQLGESEAAQLRVSISNTLLAVLEGCREVEAYRRVLRQIPLTSVAVEVQDAFNPATIHLLHHDEDAFEKDDRMEAMFNWLIFLKSVEPYAELEGVLEGVQTLLRSSEAVSRYLSSIEVRRADGLERVHFRIPLICQSLTQERKDELLWSVDRTSRATKLADFLHKSDAIIFAVERNHAFHKHVARWTRFAITYYDEAARARQGGLRRSVRSMKLFYNNYVAAKLFPYELAAYDMVSMTLAVLSNSILVVLKGGDSSSKSTVQVYGDRLISVLCALQVVVCSFMFLVYLNLLFPIHLYNVYKNKQRFTVGKVRINVALEEVYTNLTVRERWGSFLGWFDMQFRITLLFFAILSYIVSHYFAAFNLMLAVYSIPTLRTFISAITMNGKQLLLTSFMGIIMLYLFSIVGFLVFANQYNPDGGEAGSASTGQHMNCESLLQCFAYILDQGLRAGGGVGDVMLPWTWDNSRMLARLAYDMLFYALVTVVFLNILFGLIIDTFGQMRDEKREKEADMHGFCSICGLDADTLEKNSVMGFANHVKQEHNMWMYLYFIHHLRRKDSSEYTGQESYVSACIQRSGLSFFPEGNCISLIEQRRLEGEELNALEEDDEDTANNDGKSDETVDAAARLAMKELTAARETISAHIKEWQNDSMRMKALLQQLELTLRSAAMTGTNAAGQGCGAVSVRSGQTLPRSAKAETIIPSDAAAMEMQTMLEYSSSSNIGGLLNPRLAMESSTSLSGAEAPGLRAVQAQLQAERELRQRCEQERRKLKAALKAKETELTKLKMLGSQSNDDAA</sequence>
<dbReference type="Gene3D" id="2.80.10.50">
    <property type="match status" value="2"/>
</dbReference>
<name>A0A0N1PDU9_LEPSE</name>
<dbReference type="VEuPathDB" id="TriTrypDB:Lsey_0070_0110"/>
<dbReference type="InterPro" id="IPR005821">
    <property type="entry name" value="Ion_trans_dom"/>
</dbReference>
<dbReference type="OMA" id="MWMYLYF"/>
<comment type="subcellular location">
    <subcellularLocation>
        <location evidence="1">Membrane</location>
        <topology evidence="1">Multi-pass membrane protein</topology>
    </subcellularLocation>
</comment>
<feature type="region of interest" description="Disordered" evidence="6">
    <location>
        <begin position="1219"/>
        <end position="1241"/>
    </location>
</feature>
<evidence type="ECO:0000256" key="3">
    <source>
        <dbReference type="ARBA" id="ARBA00022989"/>
    </source>
</evidence>
<evidence type="ECO:0000256" key="6">
    <source>
        <dbReference type="SAM" id="MobiDB-lite"/>
    </source>
</evidence>
<evidence type="ECO:0000256" key="2">
    <source>
        <dbReference type="ARBA" id="ARBA00022692"/>
    </source>
</evidence>
<dbReference type="Gene3D" id="1.10.287.70">
    <property type="match status" value="1"/>
</dbReference>
<proteinExistence type="predicted"/>
<dbReference type="GO" id="GO:0006816">
    <property type="term" value="P:calcium ion transport"/>
    <property type="evidence" value="ECO:0007669"/>
    <property type="project" value="InterPro"/>
</dbReference>
<feature type="region of interest" description="Disordered" evidence="6">
    <location>
        <begin position="1893"/>
        <end position="1950"/>
    </location>
</feature>
<dbReference type="InterPro" id="IPR013662">
    <property type="entry name" value="RIH_assoc-dom"/>
</dbReference>
<feature type="domain" description="RyR/IP3R Homology associated" evidence="9">
    <location>
        <begin position="2881"/>
        <end position="2975"/>
    </location>
</feature>
<dbReference type="InterPro" id="IPR036300">
    <property type="entry name" value="MIR_dom_sf"/>
</dbReference>
<keyword evidence="3 7" id="KW-1133">Transmembrane helix</keyword>
<evidence type="ECO:0000256" key="7">
    <source>
        <dbReference type="SAM" id="Phobius"/>
    </source>
</evidence>
<feature type="domain" description="Inositol 1,4,5-trisphosphate/ryanodine receptor" evidence="10">
    <location>
        <begin position="6"/>
        <end position="216"/>
    </location>
</feature>
<dbReference type="SUPFAM" id="SSF82109">
    <property type="entry name" value="MIR domain"/>
    <property type="match status" value="1"/>
</dbReference>
<feature type="region of interest" description="Disordered" evidence="6">
    <location>
        <begin position="1604"/>
        <end position="1628"/>
    </location>
</feature>
<feature type="transmembrane region" description="Helical" evidence="7">
    <location>
        <begin position="3372"/>
        <end position="3397"/>
    </location>
</feature>
<dbReference type="PANTHER" id="PTHR13715">
    <property type="entry name" value="RYANODINE RECEPTOR AND IP3 RECEPTOR"/>
    <property type="match status" value="1"/>
</dbReference>
<feature type="transmembrane region" description="Helical" evidence="7">
    <location>
        <begin position="3504"/>
        <end position="3526"/>
    </location>
</feature>
<evidence type="ECO:0000259" key="10">
    <source>
        <dbReference type="Pfam" id="PF08709"/>
    </source>
</evidence>
<evidence type="ECO:0000259" key="9">
    <source>
        <dbReference type="Pfam" id="PF08454"/>
    </source>
</evidence>
<feature type="compositionally biased region" description="Polar residues" evidence="6">
    <location>
        <begin position="595"/>
        <end position="609"/>
    </location>
</feature>
<dbReference type="SUPFAM" id="SSF100909">
    <property type="entry name" value="IP3 receptor type 1 binding core, domain 2"/>
    <property type="match status" value="1"/>
</dbReference>
<feature type="region of interest" description="Disordered" evidence="6">
    <location>
        <begin position="361"/>
        <end position="398"/>
    </location>
</feature>
<feature type="coiled-coil region" evidence="5">
    <location>
        <begin position="3657"/>
        <end position="3691"/>
    </location>
</feature>
<comment type="caution">
    <text evidence="11">The sequence shown here is derived from an EMBL/GenBank/DDBJ whole genome shotgun (WGS) entry which is preliminary data.</text>
</comment>
<reference evidence="11 12" key="1">
    <citation type="journal article" date="2015" name="PLoS Pathog.">
        <title>Leptomonas seymouri: Adaptations to the Dixenous Life Cycle Analyzed by Genome Sequencing, Transcriptome Profiling and Co-infection with Leishmania donovani.</title>
        <authorList>
            <person name="Kraeva N."/>
            <person name="Butenko A."/>
            <person name="Hlavacova J."/>
            <person name="Kostygov A."/>
            <person name="Myskova J."/>
            <person name="Grybchuk D."/>
            <person name="Lestinova T."/>
            <person name="Votypka J."/>
            <person name="Volf P."/>
            <person name="Opperdoes F."/>
            <person name="Flegontov P."/>
            <person name="Lukes J."/>
            <person name="Yurchenko V."/>
        </authorList>
    </citation>
    <scope>NUCLEOTIDE SEQUENCE [LARGE SCALE GENOMIC DNA]</scope>
    <source>
        <strain evidence="11 12">ATCC 30220</strain>
    </source>
</reference>
<feature type="region of interest" description="Disordered" evidence="6">
    <location>
        <begin position="1845"/>
        <end position="1874"/>
    </location>
</feature>
<dbReference type="InterPro" id="IPR015925">
    <property type="entry name" value="Ryanodine_IP3_receptor"/>
</dbReference>
<dbReference type="OrthoDB" id="278056at2759"/>
<feature type="compositionally biased region" description="Polar residues" evidence="6">
    <location>
        <begin position="380"/>
        <end position="398"/>
    </location>
</feature>